<dbReference type="GeneID" id="16694463"/>
<dbReference type="Pfam" id="PF05933">
    <property type="entry name" value="Fun_ATP-synt_8"/>
    <property type="match status" value="1"/>
</dbReference>
<evidence type="ECO:0000256" key="13">
    <source>
        <dbReference type="RuleBase" id="RU368038"/>
    </source>
</evidence>
<evidence type="ECO:0000313" key="14">
    <source>
        <dbReference type="EMBL" id="AGS44140.1"/>
    </source>
</evidence>
<name>S5TMU9_9ASCO</name>
<reference evidence="14" key="1">
    <citation type="submission" date="2013-04" db="EMBL/GenBank/DDBJ databases">
        <authorList>
            <person name="Zemanova J."/>
            <person name="Hegedusova E."/>
            <person name="Brejova B."/>
            <person name="Nosek J."/>
        </authorList>
    </citation>
    <scope>NUCLEOTIDE SEQUENCE</scope>
    <source>
        <strain evidence="14">CBS 8183</strain>
    </source>
</reference>
<comment type="function">
    <text evidence="13">Mitochondrial membrane ATP synthase (F(1)F(0) ATP synthase or Complex V) produces ATP from ADP in the presence of a proton gradient across the membrane which is generated by electron transport complexes of the respiratory chain. F-type ATPases consist of two structural domains, F(1) - containing the extramembraneous catalytic core and F(0) - containing the membrane proton channel, linked together by a central stalk and a peripheral stalk. During catalysis, ATP synthesis in the catalytic domain of F(1) is coupled via a rotary mechanism of the central stalk subunits to proton translocation. Part of the complex F(0) domain. Minor subunit located with subunit a in the membrane.</text>
</comment>
<dbReference type="GO" id="GO:0005743">
    <property type="term" value="C:mitochondrial inner membrane"/>
    <property type="evidence" value="ECO:0007669"/>
    <property type="project" value="UniProtKB-SubCell"/>
</dbReference>
<keyword evidence="11 13" id="KW-0472">Membrane</keyword>
<proteinExistence type="inferred from homology"/>
<comment type="subcellular location">
    <subcellularLocation>
        <location evidence="13">Mitochondrion inner membrane</location>
        <topology evidence="13">Single-pass membrane protein</topology>
    </subcellularLocation>
    <subcellularLocation>
        <location evidence="1">Mitochondrion membrane</location>
        <topology evidence="1">Single-pass membrane protein</topology>
    </subcellularLocation>
</comment>
<evidence type="ECO:0000256" key="9">
    <source>
        <dbReference type="ARBA" id="ARBA00023065"/>
    </source>
</evidence>
<keyword evidence="8 13" id="KW-1133">Transmembrane helix</keyword>
<keyword evidence="5 13" id="KW-0138">CF(0)</keyword>
<evidence type="ECO:0000256" key="6">
    <source>
        <dbReference type="ARBA" id="ARBA00022692"/>
    </source>
</evidence>
<comment type="similarity">
    <text evidence="2 13">Belongs to the ATPase protein 8 family.</text>
</comment>
<dbReference type="AlphaFoldDB" id="S5TMU9"/>
<dbReference type="GO" id="GO:0046933">
    <property type="term" value="F:proton-transporting ATP synthase activity, rotational mechanism"/>
    <property type="evidence" value="ECO:0007669"/>
    <property type="project" value="TreeGrafter"/>
</dbReference>
<protein>
    <recommendedName>
        <fullName evidence="3 13">ATP synthase protein 8</fullName>
    </recommendedName>
</protein>
<gene>
    <name evidence="14" type="primary">atp8</name>
</gene>
<dbReference type="PANTHER" id="PTHR36101">
    <property type="entry name" value="ATP SYNTHASE PROTEIN 8"/>
    <property type="match status" value="1"/>
</dbReference>
<evidence type="ECO:0000256" key="12">
    <source>
        <dbReference type="ARBA" id="ARBA00023310"/>
    </source>
</evidence>
<feature type="transmembrane region" description="Helical" evidence="13">
    <location>
        <begin position="12"/>
        <end position="32"/>
    </location>
</feature>
<dbReference type="EMBL" id="KC993178">
    <property type="protein sequence ID" value="AGS44140.1"/>
    <property type="molecule type" value="Genomic_DNA"/>
</dbReference>
<sequence length="48" mass="5768">MPQLLPFYHTNMVLWGFIVLGILTIIFSRIVLPRKSYIYLTRIFIQKL</sequence>
<evidence type="ECO:0000256" key="4">
    <source>
        <dbReference type="ARBA" id="ARBA00022448"/>
    </source>
</evidence>
<dbReference type="RefSeq" id="YP_008474888.1">
    <property type="nucleotide sequence ID" value="NC_022155.1"/>
</dbReference>
<evidence type="ECO:0000256" key="1">
    <source>
        <dbReference type="ARBA" id="ARBA00004304"/>
    </source>
</evidence>
<keyword evidence="4 13" id="KW-0813">Transport</keyword>
<dbReference type="InterPro" id="IPR009230">
    <property type="entry name" value="ATP_synth_su8_fun"/>
</dbReference>
<evidence type="ECO:0000256" key="5">
    <source>
        <dbReference type="ARBA" id="ARBA00022547"/>
    </source>
</evidence>
<geneLocation type="mitochondrion" evidence="14"/>
<keyword evidence="10 13" id="KW-0496">Mitochondrion</keyword>
<comment type="subunit">
    <text evidence="13">F-type ATPases have 2 components, CF(1) - the catalytic core - and CF(0) - the membrane proton channel.</text>
</comment>
<evidence type="ECO:0000256" key="3">
    <source>
        <dbReference type="ARBA" id="ARBA00019651"/>
    </source>
</evidence>
<evidence type="ECO:0000256" key="11">
    <source>
        <dbReference type="ARBA" id="ARBA00023136"/>
    </source>
</evidence>
<keyword evidence="7 13" id="KW-0375">Hydrogen ion transport</keyword>
<evidence type="ECO:0000256" key="7">
    <source>
        <dbReference type="ARBA" id="ARBA00022781"/>
    </source>
</evidence>
<accession>S5TMU9</accession>
<evidence type="ECO:0000256" key="8">
    <source>
        <dbReference type="ARBA" id="ARBA00022989"/>
    </source>
</evidence>
<dbReference type="GO" id="GO:0045259">
    <property type="term" value="C:proton-transporting ATP synthase complex"/>
    <property type="evidence" value="ECO:0007669"/>
    <property type="project" value="UniProtKB-KW"/>
</dbReference>
<dbReference type="PANTHER" id="PTHR36101:SF1">
    <property type="entry name" value="ATP SYNTHASE PROTEIN 8"/>
    <property type="match status" value="1"/>
</dbReference>
<organism evidence="14">
    <name type="scientific">Diddensiella santjacobensis</name>
    <dbReference type="NCBI Taxonomy" id="2704139"/>
    <lineage>
        <taxon>Eukaryota</taxon>
        <taxon>Fungi</taxon>
        <taxon>Dikarya</taxon>
        <taxon>Ascomycota</taxon>
        <taxon>Saccharomycotina</taxon>
        <taxon>Dipodascomycetes</taxon>
        <taxon>Dipodascales</taxon>
        <taxon>Trichomonascaceae</taxon>
        <taxon>Diddensiella</taxon>
    </lineage>
</organism>
<keyword evidence="9 13" id="KW-0406">Ion transport</keyword>
<evidence type="ECO:0000256" key="10">
    <source>
        <dbReference type="ARBA" id="ARBA00023128"/>
    </source>
</evidence>
<keyword evidence="12 13" id="KW-0066">ATP synthesis</keyword>
<evidence type="ECO:0000256" key="2">
    <source>
        <dbReference type="ARBA" id="ARBA00008892"/>
    </source>
</evidence>
<keyword evidence="6 13" id="KW-0812">Transmembrane</keyword>